<organism evidence="1 2">
    <name type="scientific">Salmo trutta</name>
    <name type="common">Brown trout</name>
    <dbReference type="NCBI Taxonomy" id="8032"/>
    <lineage>
        <taxon>Eukaryota</taxon>
        <taxon>Metazoa</taxon>
        <taxon>Chordata</taxon>
        <taxon>Craniata</taxon>
        <taxon>Vertebrata</taxon>
        <taxon>Euteleostomi</taxon>
        <taxon>Actinopterygii</taxon>
        <taxon>Neopterygii</taxon>
        <taxon>Teleostei</taxon>
        <taxon>Protacanthopterygii</taxon>
        <taxon>Salmoniformes</taxon>
        <taxon>Salmonidae</taxon>
        <taxon>Salmoninae</taxon>
        <taxon>Salmo</taxon>
    </lineage>
</organism>
<dbReference type="AlphaFoldDB" id="A0A673VXJ7"/>
<reference evidence="1" key="1">
    <citation type="submission" date="2025-08" db="UniProtKB">
        <authorList>
            <consortium name="Ensembl"/>
        </authorList>
    </citation>
    <scope>IDENTIFICATION</scope>
</reference>
<dbReference type="SUPFAM" id="SSF48726">
    <property type="entry name" value="Immunoglobulin"/>
    <property type="match status" value="1"/>
</dbReference>
<evidence type="ECO:0008006" key="3">
    <source>
        <dbReference type="Google" id="ProtNLM"/>
    </source>
</evidence>
<name>A0A673VXJ7_SALTR</name>
<dbReference type="Ensembl" id="ENSSTUT00000000762.1">
    <property type="protein sequence ID" value="ENSSTUP00000000701.1"/>
    <property type="gene ID" value="ENSSTUG00000000392.1"/>
</dbReference>
<protein>
    <recommendedName>
        <fullName evidence="3">Ig-like domain-containing protein</fullName>
    </recommendedName>
</protein>
<dbReference type="Proteomes" id="UP000472277">
    <property type="component" value="Chromosome 5"/>
</dbReference>
<evidence type="ECO:0000313" key="2">
    <source>
        <dbReference type="Proteomes" id="UP000472277"/>
    </source>
</evidence>
<keyword evidence="2" id="KW-1185">Reference proteome</keyword>
<accession>A0A673VXJ7</accession>
<dbReference type="GeneTree" id="ENSGT00990000214068"/>
<proteinExistence type="predicted"/>
<reference evidence="1" key="2">
    <citation type="submission" date="2025-09" db="UniProtKB">
        <authorList>
            <consortium name="Ensembl"/>
        </authorList>
    </citation>
    <scope>IDENTIFICATION</scope>
</reference>
<sequence length="177" mass="20388">EITKRRLLYCVYFDVLAGIESSSIHQESGLMSANVGDTVILQCFHESDMAVLFSWYKQTSGDKLQFFSTLIDSGTYYCGSSYSNNMEFGEGNWSLRQEVLQFPSQKQGSFWVVIKVEPRSACKKLLHLMLKIQFCFSQAQDGDSLHYVALNLSNKKNRCRRQRSNMEQEMVYSGIRQ</sequence>
<dbReference type="Gene3D" id="2.60.40.10">
    <property type="entry name" value="Immunoglobulins"/>
    <property type="match status" value="1"/>
</dbReference>
<dbReference type="InParanoid" id="A0A673VXJ7"/>
<evidence type="ECO:0000313" key="1">
    <source>
        <dbReference type="Ensembl" id="ENSSTUP00000000701.1"/>
    </source>
</evidence>
<dbReference type="InterPro" id="IPR013783">
    <property type="entry name" value="Ig-like_fold"/>
</dbReference>
<dbReference type="InterPro" id="IPR036179">
    <property type="entry name" value="Ig-like_dom_sf"/>
</dbReference>